<evidence type="ECO:0000313" key="1">
    <source>
        <dbReference type="EMBL" id="RKR13538.1"/>
    </source>
</evidence>
<protein>
    <recommendedName>
        <fullName evidence="3">Tetratricopeptide repeat protein</fullName>
    </recommendedName>
</protein>
<dbReference type="AlphaFoldDB" id="A0A495E9D6"/>
<dbReference type="Proteomes" id="UP000276055">
    <property type="component" value="Unassembled WGS sequence"/>
</dbReference>
<comment type="caution">
    <text evidence="1">The sequence shown here is derived from an EMBL/GenBank/DDBJ whole genome shotgun (WGS) entry which is preliminary data.</text>
</comment>
<name>A0A495E9D6_9MICC</name>
<dbReference type="Gene3D" id="1.25.40.10">
    <property type="entry name" value="Tetratricopeptide repeat domain"/>
    <property type="match status" value="1"/>
</dbReference>
<dbReference type="SUPFAM" id="SSF48452">
    <property type="entry name" value="TPR-like"/>
    <property type="match status" value="1"/>
</dbReference>
<organism evidence="1 2">
    <name type="scientific">Arthrobacter oryzae</name>
    <dbReference type="NCBI Taxonomy" id="409290"/>
    <lineage>
        <taxon>Bacteria</taxon>
        <taxon>Bacillati</taxon>
        <taxon>Actinomycetota</taxon>
        <taxon>Actinomycetes</taxon>
        <taxon>Micrococcales</taxon>
        <taxon>Micrococcaceae</taxon>
        <taxon>Arthrobacter</taxon>
    </lineage>
</organism>
<reference evidence="1 2" key="1">
    <citation type="submission" date="2018-10" db="EMBL/GenBank/DDBJ databases">
        <title>Genomic Encyclopedia of Type Strains, Phase IV (KMG-IV): sequencing the most valuable type-strain genomes for metagenomic binning, comparative biology and taxonomic classification.</title>
        <authorList>
            <person name="Goeker M."/>
        </authorList>
    </citation>
    <scope>NUCLEOTIDE SEQUENCE [LARGE SCALE GENOMIC DNA]</scope>
    <source>
        <strain evidence="1 2">DSM 25586</strain>
    </source>
</reference>
<evidence type="ECO:0000313" key="2">
    <source>
        <dbReference type="Proteomes" id="UP000276055"/>
    </source>
</evidence>
<evidence type="ECO:0008006" key="3">
    <source>
        <dbReference type="Google" id="ProtNLM"/>
    </source>
</evidence>
<dbReference type="EMBL" id="RBIR01000010">
    <property type="protein sequence ID" value="RKR13538.1"/>
    <property type="molecule type" value="Genomic_DNA"/>
</dbReference>
<dbReference type="InterPro" id="IPR011990">
    <property type="entry name" value="TPR-like_helical_dom_sf"/>
</dbReference>
<accession>A0A495E9D6</accession>
<sequence>MQQNAVSSSYVAAELQAREHRSNHEFREAAITAQVAAEIGRAEGDGASWWGMTLFGAECLLAAGDFEASAGVAGSLLEQPGDAMPQLRAQVHILLAKAYQGLGLLEQAADEARAAADLMNGEDDVEIAVKARQALIAALADSGRLDEAWAESLVMADVISGEVDDQIVGKAYWVIGNVAFLCSKVAEGLHYHELAAATFSPARNLTVWAKFNKASAAMRLAADVADSDTLRCIERAELATDVIGGSPNDFLLLKLNRGHWNYLAGESAAAVKLLEQISVDLETPSPQILGEACLLLGRSHADLGNWAEARKHLLEAADHFEKAGAPQRAEQALEFLKDVP</sequence>
<dbReference type="OrthoDB" id="3675359at2"/>
<dbReference type="RefSeq" id="WP_120955096.1">
    <property type="nucleotide sequence ID" value="NZ_RBIR01000010.1"/>
</dbReference>
<gene>
    <name evidence="1" type="ORF">C8D78_3485</name>
</gene>
<proteinExistence type="predicted"/>